<dbReference type="OrthoDB" id="286301at2759"/>
<dbReference type="Proteomes" id="UP000094801">
    <property type="component" value="Unassembled WGS sequence"/>
</dbReference>
<evidence type="ECO:0000313" key="3">
    <source>
        <dbReference type="EMBL" id="ODV82983.1"/>
    </source>
</evidence>
<proteinExistence type="predicted"/>
<sequence>MYNISSSITDLKYLENFAKLHILPQNSIDLILNCENMIPTLLNNTHLSCRELSSGNLMLQIQEGNDHEVRILRKGFITTLNKTSAKPGLLLIDRPINPKWLDSSNGLIHLDLPFIAILLGVIIGMFGLLVIVSCCLICIVGDKKSNETILEAPSPSTPSTPIVGERRPLLSESRSLGYEPIYEEDESEGTATATATATSSTVEDEDDVDEGYGSVGIGTTKKTRSKKGRLLGRGGSFSEHYSTHSSSRPRPIDLNYSRN</sequence>
<dbReference type="EMBL" id="KV453870">
    <property type="protein sequence ID" value="ODV82983.1"/>
    <property type="molecule type" value="Genomic_DNA"/>
</dbReference>
<dbReference type="AlphaFoldDB" id="A0A1E4STZ3"/>
<evidence type="ECO:0000256" key="1">
    <source>
        <dbReference type="SAM" id="MobiDB-lite"/>
    </source>
</evidence>
<feature type="compositionally biased region" description="Low complexity" evidence="1">
    <location>
        <begin position="189"/>
        <end position="201"/>
    </location>
</feature>
<feature type="region of interest" description="Disordered" evidence="1">
    <location>
        <begin position="180"/>
        <end position="259"/>
    </location>
</feature>
<name>A0A1E4STZ3_9ASCO</name>
<accession>A0A1E4STZ3</accession>
<dbReference type="STRING" id="983967.A0A1E4STZ3"/>
<evidence type="ECO:0000313" key="4">
    <source>
        <dbReference type="Proteomes" id="UP000094801"/>
    </source>
</evidence>
<feature type="compositionally biased region" description="Basic residues" evidence="1">
    <location>
        <begin position="221"/>
        <end position="230"/>
    </location>
</feature>
<keyword evidence="2" id="KW-0812">Transmembrane</keyword>
<evidence type="ECO:0008006" key="5">
    <source>
        <dbReference type="Google" id="ProtNLM"/>
    </source>
</evidence>
<evidence type="ECO:0000256" key="2">
    <source>
        <dbReference type="SAM" id="Phobius"/>
    </source>
</evidence>
<gene>
    <name evidence="3" type="ORF">CANARDRAFT_30450</name>
</gene>
<feature type="transmembrane region" description="Helical" evidence="2">
    <location>
        <begin position="114"/>
        <end position="140"/>
    </location>
</feature>
<keyword evidence="2" id="KW-1133">Transmembrane helix</keyword>
<feature type="compositionally biased region" description="Low complexity" evidence="1">
    <location>
        <begin position="236"/>
        <end position="246"/>
    </location>
</feature>
<keyword evidence="4" id="KW-1185">Reference proteome</keyword>
<keyword evidence="2" id="KW-0472">Membrane</keyword>
<organism evidence="3 4">
    <name type="scientific">[Candida] arabinofermentans NRRL YB-2248</name>
    <dbReference type="NCBI Taxonomy" id="983967"/>
    <lineage>
        <taxon>Eukaryota</taxon>
        <taxon>Fungi</taxon>
        <taxon>Dikarya</taxon>
        <taxon>Ascomycota</taxon>
        <taxon>Saccharomycotina</taxon>
        <taxon>Pichiomycetes</taxon>
        <taxon>Pichiales</taxon>
        <taxon>Pichiaceae</taxon>
        <taxon>Ogataea</taxon>
        <taxon>Ogataea/Candida clade</taxon>
    </lineage>
</organism>
<reference evidence="4" key="1">
    <citation type="submission" date="2016-04" db="EMBL/GenBank/DDBJ databases">
        <title>Comparative genomics of biotechnologically important yeasts.</title>
        <authorList>
            <consortium name="DOE Joint Genome Institute"/>
            <person name="Riley R."/>
            <person name="Haridas S."/>
            <person name="Wolfe K.H."/>
            <person name="Lopes M.R."/>
            <person name="Hittinger C.T."/>
            <person name="Goker M."/>
            <person name="Salamov A."/>
            <person name="Wisecaver J."/>
            <person name="Long T.M."/>
            <person name="Aerts A.L."/>
            <person name="Barry K."/>
            <person name="Choi C."/>
            <person name="Clum A."/>
            <person name="Coughlan A.Y."/>
            <person name="Deshpande S."/>
            <person name="Douglass A.P."/>
            <person name="Hanson S.J."/>
            <person name="Klenk H.-P."/>
            <person name="Labutti K."/>
            <person name="Lapidus A."/>
            <person name="Lindquist E."/>
            <person name="Lipzen A."/>
            <person name="Meier-Kolthoff J.P."/>
            <person name="Ohm R.A."/>
            <person name="Otillar R.P."/>
            <person name="Pangilinan J."/>
            <person name="Peng Y."/>
            <person name="Rokas A."/>
            <person name="Rosa C.A."/>
            <person name="Scheuner C."/>
            <person name="Sibirny A.A."/>
            <person name="Slot J.C."/>
            <person name="Stielow J.B."/>
            <person name="Sun H."/>
            <person name="Kurtzman C.P."/>
            <person name="Blackwell M."/>
            <person name="Grigoriev I.V."/>
            <person name="Jeffries T.W."/>
        </authorList>
    </citation>
    <scope>NUCLEOTIDE SEQUENCE [LARGE SCALE GENOMIC DNA]</scope>
    <source>
        <strain evidence="4">NRRL YB-2248</strain>
    </source>
</reference>
<protein>
    <recommendedName>
        <fullName evidence="5">FAS1 domain-containing protein</fullName>
    </recommendedName>
</protein>